<protein>
    <submittedName>
        <fullName evidence="2">Uncharacterized protein</fullName>
    </submittedName>
</protein>
<evidence type="ECO:0000313" key="2">
    <source>
        <dbReference type="EMBL" id="PWA98092.1"/>
    </source>
</evidence>
<keyword evidence="3" id="KW-1185">Reference proteome</keyword>
<feature type="region of interest" description="Disordered" evidence="1">
    <location>
        <begin position="1"/>
        <end position="39"/>
    </location>
</feature>
<comment type="caution">
    <text evidence="2">The sequence shown here is derived from an EMBL/GenBank/DDBJ whole genome shotgun (WGS) entry which is preliminary data.</text>
</comment>
<dbReference type="AlphaFoldDB" id="A0A2U1QJE1"/>
<dbReference type="PANTHER" id="PTHR33647">
    <property type="entry name" value="OS01G0793900 PROTEIN"/>
    <property type="match status" value="1"/>
</dbReference>
<reference evidence="2 3" key="1">
    <citation type="journal article" date="2018" name="Mol. Plant">
        <title>The genome of Artemisia annua provides insight into the evolution of Asteraceae family and artemisinin biosynthesis.</title>
        <authorList>
            <person name="Shen Q."/>
            <person name="Zhang L."/>
            <person name="Liao Z."/>
            <person name="Wang S."/>
            <person name="Yan T."/>
            <person name="Shi P."/>
            <person name="Liu M."/>
            <person name="Fu X."/>
            <person name="Pan Q."/>
            <person name="Wang Y."/>
            <person name="Lv Z."/>
            <person name="Lu X."/>
            <person name="Zhang F."/>
            <person name="Jiang W."/>
            <person name="Ma Y."/>
            <person name="Chen M."/>
            <person name="Hao X."/>
            <person name="Li L."/>
            <person name="Tang Y."/>
            <person name="Lv G."/>
            <person name="Zhou Y."/>
            <person name="Sun X."/>
            <person name="Brodelius P.E."/>
            <person name="Rose J.K.C."/>
            <person name="Tang K."/>
        </authorList>
    </citation>
    <scope>NUCLEOTIDE SEQUENCE [LARGE SCALE GENOMIC DNA]</scope>
    <source>
        <strain evidence="3">cv. Huhao1</strain>
        <tissue evidence="2">Leaf</tissue>
    </source>
</reference>
<feature type="compositionally biased region" description="Basic and acidic residues" evidence="1">
    <location>
        <begin position="1"/>
        <end position="10"/>
    </location>
</feature>
<accession>A0A2U1QJE1</accession>
<dbReference type="EMBL" id="PKPP01000084">
    <property type="protein sequence ID" value="PWA98092.1"/>
    <property type="molecule type" value="Genomic_DNA"/>
</dbReference>
<evidence type="ECO:0000313" key="3">
    <source>
        <dbReference type="Proteomes" id="UP000245207"/>
    </source>
</evidence>
<proteinExistence type="predicted"/>
<evidence type="ECO:0000256" key="1">
    <source>
        <dbReference type="SAM" id="MobiDB-lite"/>
    </source>
</evidence>
<organism evidence="2 3">
    <name type="scientific">Artemisia annua</name>
    <name type="common">Sweet wormwood</name>
    <dbReference type="NCBI Taxonomy" id="35608"/>
    <lineage>
        <taxon>Eukaryota</taxon>
        <taxon>Viridiplantae</taxon>
        <taxon>Streptophyta</taxon>
        <taxon>Embryophyta</taxon>
        <taxon>Tracheophyta</taxon>
        <taxon>Spermatophyta</taxon>
        <taxon>Magnoliopsida</taxon>
        <taxon>eudicotyledons</taxon>
        <taxon>Gunneridae</taxon>
        <taxon>Pentapetalae</taxon>
        <taxon>asterids</taxon>
        <taxon>campanulids</taxon>
        <taxon>Asterales</taxon>
        <taxon>Asteraceae</taxon>
        <taxon>Asteroideae</taxon>
        <taxon>Anthemideae</taxon>
        <taxon>Artemisiinae</taxon>
        <taxon>Artemisia</taxon>
    </lineage>
</organism>
<gene>
    <name evidence="2" type="ORF">CTI12_AA022970</name>
</gene>
<sequence>MGNCIKKDSGEQWGGEYWGSPANSPARSLLSGDPSQEMCFSTDPFEETGKNKVLAGNEDSGDRSKFSGEKREVKIKISKKQLEELLSVSEVQGLTVQQVLNLLINGGGDGGLDLNQQSWRPALQSIPE</sequence>
<dbReference type="STRING" id="35608.A0A2U1QJE1"/>
<feature type="compositionally biased region" description="Basic and acidic residues" evidence="1">
    <location>
        <begin position="60"/>
        <end position="69"/>
    </location>
</feature>
<dbReference type="OrthoDB" id="610799at2759"/>
<feature type="region of interest" description="Disordered" evidence="1">
    <location>
        <begin position="50"/>
        <end position="69"/>
    </location>
</feature>
<dbReference type="Proteomes" id="UP000245207">
    <property type="component" value="Unassembled WGS sequence"/>
</dbReference>
<dbReference type="PANTHER" id="PTHR33647:SF24">
    <property type="match status" value="1"/>
</dbReference>
<name>A0A2U1QJE1_ARTAN</name>